<keyword evidence="7" id="KW-1185">Reference proteome</keyword>
<dbReference type="AlphaFoldDB" id="A0A1B9J156"/>
<dbReference type="InterPro" id="IPR010061">
    <property type="entry name" value="MeMal-semiAld_DH"/>
</dbReference>
<dbReference type="EC" id="1.2.1.27" evidence="2"/>
<dbReference type="GO" id="GO:0004491">
    <property type="term" value="F:methylmalonate-semialdehyde dehydrogenase (acylating, NAD) activity"/>
    <property type="evidence" value="ECO:0007669"/>
    <property type="project" value="UniProtKB-EC"/>
</dbReference>
<dbReference type="InterPro" id="IPR015590">
    <property type="entry name" value="Aldehyde_DH_dom"/>
</dbReference>
<dbReference type="NCBIfam" id="TIGR01722">
    <property type="entry name" value="MMSDH"/>
    <property type="match status" value="1"/>
</dbReference>
<dbReference type="Proteomes" id="UP000092583">
    <property type="component" value="Unassembled WGS sequence"/>
</dbReference>
<dbReference type="GO" id="GO:0006210">
    <property type="term" value="P:thymine catabolic process"/>
    <property type="evidence" value="ECO:0007669"/>
    <property type="project" value="TreeGrafter"/>
</dbReference>
<dbReference type="InterPro" id="IPR016160">
    <property type="entry name" value="Ald_DH_CS_CYS"/>
</dbReference>
<dbReference type="PROSITE" id="PS00070">
    <property type="entry name" value="ALDEHYDE_DEHYDR_CYS"/>
    <property type="match status" value="1"/>
</dbReference>
<evidence type="ECO:0000313" key="6">
    <source>
        <dbReference type="EMBL" id="OCF61384.1"/>
    </source>
</evidence>
<dbReference type="FunFam" id="3.40.605.10:FF:000003">
    <property type="entry name" value="Methylmalonate-semialdehyde dehydrogenase [acylating]"/>
    <property type="match status" value="1"/>
</dbReference>
<organism evidence="6 7">
    <name type="scientific">Kwoniella mangroviensis CBS 10435</name>
    <dbReference type="NCBI Taxonomy" id="1331196"/>
    <lineage>
        <taxon>Eukaryota</taxon>
        <taxon>Fungi</taxon>
        <taxon>Dikarya</taxon>
        <taxon>Basidiomycota</taxon>
        <taxon>Agaricomycotina</taxon>
        <taxon>Tremellomycetes</taxon>
        <taxon>Tremellales</taxon>
        <taxon>Cryptococcaceae</taxon>
        <taxon>Kwoniella</taxon>
    </lineage>
</organism>
<evidence type="ECO:0000256" key="2">
    <source>
        <dbReference type="ARBA" id="ARBA00013048"/>
    </source>
</evidence>
<feature type="domain" description="Aldehyde dehydrogenase" evidence="5">
    <location>
        <begin position="73"/>
        <end position="532"/>
    </location>
</feature>
<evidence type="ECO:0000313" key="7">
    <source>
        <dbReference type="Proteomes" id="UP000092583"/>
    </source>
</evidence>
<dbReference type="GO" id="GO:0005739">
    <property type="term" value="C:mitochondrion"/>
    <property type="evidence" value="ECO:0007669"/>
    <property type="project" value="TreeGrafter"/>
</dbReference>
<evidence type="ECO:0000256" key="1">
    <source>
        <dbReference type="ARBA" id="ARBA00009986"/>
    </source>
</evidence>
<dbReference type="GO" id="GO:0006574">
    <property type="term" value="P:L-valine catabolic process"/>
    <property type="evidence" value="ECO:0007669"/>
    <property type="project" value="TreeGrafter"/>
</dbReference>
<dbReference type="InterPro" id="IPR016161">
    <property type="entry name" value="Ald_DH/histidinol_DH"/>
</dbReference>
<dbReference type="Pfam" id="PF00171">
    <property type="entry name" value="Aldedh"/>
    <property type="match status" value="1"/>
</dbReference>
<accession>A0A1B9J156</accession>
<reference evidence="7" key="2">
    <citation type="submission" date="2013-12" db="EMBL/GenBank/DDBJ databases">
        <title>Evolution of pathogenesis and genome organization in the Tremellales.</title>
        <authorList>
            <person name="Cuomo C."/>
            <person name="Litvintseva A."/>
            <person name="Heitman J."/>
            <person name="Chen Y."/>
            <person name="Sun S."/>
            <person name="Springer D."/>
            <person name="Dromer F."/>
            <person name="Young S."/>
            <person name="Zeng Q."/>
            <person name="Chapman S."/>
            <person name="Gujja S."/>
            <person name="Saif S."/>
            <person name="Birren B."/>
        </authorList>
    </citation>
    <scope>NUCLEOTIDE SEQUENCE [LARGE SCALE GENOMIC DNA]</scope>
    <source>
        <strain evidence="7">CBS 10435</strain>
    </source>
</reference>
<dbReference type="EMBL" id="KI669459">
    <property type="protein sequence ID" value="OCF61384.1"/>
    <property type="molecule type" value="Genomic_DNA"/>
</dbReference>
<protein>
    <recommendedName>
        <fullName evidence="2">methylmalonate-semialdehyde dehydrogenase (CoA acylating)</fullName>
        <ecNumber evidence="2">1.2.1.27</ecNumber>
    </recommendedName>
</protein>
<evidence type="ECO:0000256" key="4">
    <source>
        <dbReference type="ARBA" id="ARBA00023027"/>
    </source>
</evidence>
<dbReference type="CDD" id="cd07085">
    <property type="entry name" value="ALDH_F6_MMSDH"/>
    <property type="match status" value="1"/>
</dbReference>
<name>A0A1B9J156_9TREE</name>
<reference evidence="6 7" key="1">
    <citation type="submission" date="2013-07" db="EMBL/GenBank/DDBJ databases">
        <title>The Genome Sequence of Kwoniella mangroviensis CBS10435.</title>
        <authorList>
            <consortium name="The Broad Institute Genome Sequencing Platform"/>
            <person name="Cuomo C."/>
            <person name="Litvintseva A."/>
            <person name="Chen Y."/>
            <person name="Heitman J."/>
            <person name="Sun S."/>
            <person name="Springer D."/>
            <person name="Dromer F."/>
            <person name="Young S.K."/>
            <person name="Zeng Q."/>
            <person name="Gargeya S."/>
            <person name="Fitzgerald M."/>
            <person name="Abouelleil A."/>
            <person name="Alvarado L."/>
            <person name="Berlin A.M."/>
            <person name="Chapman S.B."/>
            <person name="Dewar J."/>
            <person name="Goldberg J."/>
            <person name="Griggs A."/>
            <person name="Gujja S."/>
            <person name="Hansen M."/>
            <person name="Howarth C."/>
            <person name="Imamovic A."/>
            <person name="Larimer J."/>
            <person name="McCowan C."/>
            <person name="Murphy C."/>
            <person name="Pearson M."/>
            <person name="Priest M."/>
            <person name="Roberts A."/>
            <person name="Saif S."/>
            <person name="Shea T."/>
            <person name="Sykes S."/>
            <person name="Wortman J."/>
            <person name="Nusbaum C."/>
            <person name="Birren B."/>
        </authorList>
    </citation>
    <scope>NUCLEOTIDE SEQUENCE [LARGE SCALE GENOMIC DNA]</scope>
    <source>
        <strain evidence="6 7">CBS 10435</strain>
    </source>
</reference>
<dbReference type="Gene3D" id="3.40.605.10">
    <property type="entry name" value="Aldehyde Dehydrogenase, Chain A, domain 1"/>
    <property type="match status" value="1"/>
</dbReference>
<evidence type="ECO:0000256" key="3">
    <source>
        <dbReference type="ARBA" id="ARBA00023002"/>
    </source>
</evidence>
<dbReference type="OrthoDB" id="310895at2759"/>
<dbReference type="InterPro" id="IPR016162">
    <property type="entry name" value="Ald_DH_N"/>
</dbReference>
<dbReference type="FunFam" id="3.40.309.10:FF:000002">
    <property type="entry name" value="Methylmalonate-semialdehyde dehydrogenase (Acylating)"/>
    <property type="match status" value="1"/>
</dbReference>
<dbReference type="PANTHER" id="PTHR43866:SF3">
    <property type="entry name" value="METHYLMALONATE-SEMIALDEHYDE DEHYDROGENASE [ACYLATING], MITOCHONDRIAL"/>
    <property type="match status" value="1"/>
</dbReference>
<keyword evidence="3" id="KW-0560">Oxidoreductase</keyword>
<dbReference type="InterPro" id="IPR016163">
    <property type="entry name" value="Ald_DH_C"/>
</dbReference>
<evidence type="ECO:0000259" key="5">
    <source>
        <dbReference type="Pfam" id="PF00171"/>
    </source>
</evidence>
<sequence>MIRTVRQTTIPIHTLRLTRSYASPALASSPSSSSKSGISPLAATAAKEVSDKWRGTSAVGGNTKNFIGGEFKESKAEKWLDVNDPSTQTLLTKVPETTASEFTEAVDAASQAFKTWGKTSVMRRQRVMFELQHLIRQHSSDIAKSIVLEQGKTFADALGDVGRGLQVVESATAITNTLLGDKLEVSADMDTFSRRLPLGVTAAITPFNFPAMIVLWSAALATVTGNTLIVKPSERDPGATMIIAELCERAGIPPGVINVVHGSAPTVNRICDDPAIKAISFVGGDKAGEHIYNRATPLGKRVQANLGAKNHCVIMPDANKNLSLNAVAGAAFGAAGQRCMALSVAIFVGTARQWIPELLERAQALKVSGGFEENTDLGPVISPQAKAKIENYIASVEKEGGKILLDGRGLTVPEYPNGNFVGPTVVEATVDMTAYKNEIFGPVLTIVSADTLDDAIEIINQNKYGNGASIFTNSGSTARKFELEAEPGQIGVNVAVPVPLPMFNWSGNKGSFKGDIPFYGKSGIDFYTYRKTTTSLWPAADAVGNRASVHMPQIH</sequence>
<dbReference type="SUPFAM" id="SSF53720">
    <property type="entry name" value="ALDH-like"/>
    <property type="match status" value="1"/>
</dbReference>
<proteinExistence type="inferred from homology"/>
<gene>
    <name evidence="6" type="ORF">L486_01032</name>
</gene>
<comment type="similarity">
    <text evidence="1">Belongs to the aldehyde dehydrogenase family.</text>
</comment>
<dbReference type="Gene3D" id="3.40.309.10">
    <property type="entry name" value="Aldehyde Dehydrogenase, Chain A, domain 2"/>
    <property type="match status" value="1"/>
</dbReference>
<keyword evidence="4" id="KW-0520">NAD</keyword>
<dbReference type="STRING" id="1331196.A0A1B9J156"/>
<dbReference type="PANTHER" id="PTHR43866">
    <property type="entry name" value="MALONATE-SEMIALDEHYDE DEHYDROGENASE"/>
    <property type="match status" value="1"/>
</dbReference>